<name>A0A371EYE3_MUCPR</name>
<reference evidence="1" key="1">
    <citation type="submission" date="2018-05" db="EMBL/GenBank/DDBJ databases">
        <title>Draft genome of Mucuna pruriens seed.</title>
        <authorList>
            <person name="Nnadi N.E."/>
            <person name="Vos R."/>
            <person name="Hasami M.H."/>
            <person name="Devisetty U.K."/>
            <person name="Aguiy J.C."/>
        </authorList>
    </citation>
    <scope>NUCLEOTIDE SEQUENCE [LARGE SCALE GENOMIC DNA]</scope>
    <source>
        <strain evidence="1">JCA_2017</strain>
    </source>
</reference>
<keyword evidence="2" id="KW-1185">Reference proteome</keyword>
<dbReference type="EMBL" id="QJKJ01011483">
    <property type="protein sequence ID" value="RDX71046.1"/>
    <property type="molecule type" value="Genomic_DNA"/>
</dbReference>
<sequence length="105" mass="11995">MTVGCTPMVARSFFMTWHMQQEDRVKMITGCSDISRWIRLSVDSSSSIDREEDELLILIVPLSSSCATTSFEKHPMPCIPSLLVQYKKERKKERERVKLKGNASG</sequence>
<dbReference type="AlphaFoldDB" id="A0A371EYE3"/>
<evidence type="ECO:0000313" key="2">
    <source>
        <dbReference type="Proteomes" id="UP000257109"/>
    </source>
</evidence>
<feature type="non-terminal residue" evidence="1">
    <location>
        <position position="1"/>
    </location>
</feature>
<accession>A0A371EYE3</accession>
<comment type="caution">
    <text evidence="1">The sequence shown here is derived from an EMBL/GenBank/DDBJ whole genome shotgun (WGS) entry which is preliminary data.</text>
</comment>
<gene>
    <name evidence="1" type="ORF">CR513_49642</name>
</gene>
<protein>
    <submittedName>
        <fullName evidence="1">Uncharacterized protein</fullName>
    </submittedName>
</protein>
<proteinExistence type="predicted"/>
<dbReference type="OrthoDB" id="10598460at2759"/>
<dbReference type="Proteomes" id="UP000257109">
    <property type="component" value="Unassembled WGS sequence"/>
</dbReference>
<evidence type="ECO:0000313" key="1">
    <source>
        <dbReference type="EMBL" id="RDX71046.1"/>
    </source>
</evidence>
<organism evidence="1 2">
    <name type="scientific">Mucuna pruriens</name>
    <name type="common">Velvet bean</name>
    <name type="synonym">Dolichos pruriens</name>
    <dbReference type="NCBI Taxonomy" id="157652"/>
    <lineage>
        <taxon>Eukaryota</taxon>
        <taxon>Viridiplantae</taxon>
        <taxon>Streptophyta</taxon>
        <taxon>Embryophyta</taxon>
        <taxon>Tracheophyta</taxon>
        <taxon>Spermatophyta</taxon>
        <taxon>Magnoliopsida</taxon>
        <taxon>eudicotyledons</taxon>
        <taxon>Gunneridae</taxon>
        <taxon>Pentapetalae</taxon>
        <taxon>rosids</taxon>
        <taxon>fabids</taxon>
        <taxon>Fabales</taxon>
        <taxon>Fabaceae</taxon>
        <taxon>Papilionoideae</taxon>
        <taxon>50 kb inversion clade</taxon>
        <taxon>NPAAA clade</taxon>
        <taxon>indigoferoid/millettioid clade</taxon>
        <taxon>Phaseoleae</taxon>
        <taxon>Mucuna</taxon>
    </lineage>
</organism>